<dbReference type="OrthoDB" id="9804951at2"/>
<dbReference type="GO" id="GO:0007165">
    <property type="term" value="P:signal transduction"/>
    <property type="evidence" value="ECO:0007669"/>
    <property type="project" value="InterPro"/>
</dbReference>
<dbReference type="PROSITE" id="PS50883">
    <property type="entry name" value="EAL"/>
    <property type="match status" value="1"/>
</dbReference>
<dbReference type="SUPFAM" id="SSF55073">
    <property type="entry name" value="Nucleotide cyclase"/>
    <property type="match status" value="1"/>
</dbReference>
<dbReference type="Proteomes" id="UP000242849">
    <property type="component" value="Unassembled WGS sequence"/>
</dbReference>
<dbReference type="Pfam" id="PF00563">
    <property type="entry name" value="EAL"/>
    <property type="match status" value="1"/>
</dbReference>
<dbReference type="CDD" id="cd01949">
    <property type="entry name" value="GGDEF"/>
    <property type="match status" value="1"/>
</dbReference>
<dbReference type="SUPFAM" id="SSF141868">
    <property type="entry name" value="EAL domain-like"/>
    <property type="match status" value="1"/>
</dbReference>
<dbReference type="CDD" id="cd06225">
    <property type="entry name" value="HAMP"/>
    <property type="match status" value="1"/>
</dbReference>
<evidence type="ECO:0000313" key="5">
    <source>
        <dbReference type="EMBL" id="SED14742.1"/>
    </source>
</evidence>
<feature type="transmembrane region" description="Helical" evidence="1">
    <location>
        <begin position="275"/>
        <end position="296"/>
    </location>
</feature>
<dbReference type="SUPFAM" id="SSF158472">
    <property type="entry name" value="HAMP domain-like"/>
    <property type="match status" value="1"/>
</dbReference>
<protein>
    <submittedName>
        <fullName evidence="5">Diguanylate cyclase/phosphodiesterase</fullName>
    </submittedName>
</protein>
<dbReference type="Pfam" id="PF00990">
    <property type="entry name" value="GGDEF"/>
    <property type="match status" value="1"/>
</dbReference>
<dbReference type="CDD" id="cd01948">
    <property type="entry name" value="EAL"/>
    <property type="match status" value="1"/>
</dbReference>
<dbReference type="Pfam" id="PF00672">
    <property type="entry name" value="HAMP"/>
    <property type="match status" value="1"/>
</dbReference>
<keyword evidence="6" id="KW-1185">Reference proteome</keyword>
<proteinExistence type="predicted"/>
<dbReference type="InterPro" id="IPR003660">
    <property type="entry name" value="HAMP_dom"/>
</dbReference>
<evidence type="ECO:0000259" key="2">
    <source>
        <dbReference type="PROSITE" id="PS50883"/>
    </source>
</evidence>
<evidence type="ECO:0000259" key="4">
    <source>
        <dbReference type="PROSITE" id="PS50887"/>
    </source>
</evidence>
<dbReference type="Gene3D" id="3.20.20.450">
    <property type="entry name" value="EAL domain"/>
    <property type="match status" value="1"/>
</dbReference>
<evidence type="ECO:0000256" key="1">
    <source>
        <dbReference type="SAM" id="Phobius"/>
    </source>
</evidence>
<keyword evidence="1" id="KW-0472">Membrane</keyword>
<keyword evidence="1" id="KW-0812">Transmembrane</keyword>
<name>A0A1H4Y9R9_PSEAG</name>
<dbReference type="Gene3D" id="6.10.340.10">
    <property type="match status" value="1"/>
</dbReference>
<reference evidence="6" key="1">
    <citation type="submission" date="2016-10" db="EMBL/GenBank/DDBJ databases">
        <authorList>
            <person name="Varghese N."/>
            <person name="Submissions S."/>
        </authorList>
    </citation>
    <scope>NUCLEOTIDE SEQUENCE [LARGE SCALE GENOMIC DNA]</scope>
    <source>
        <strain evidence="6">DSM 12111</strain>
    </source>
</reference>
<dbReference type="GO" id="GO:0071111">
    <property type="term" value="F:cyclic-guanylate-specific phosphodiesterase activity"/>
    <property type="evidence" value="ECO:0007669"/>
    <property type="project" value="InterPro"/>
</dbReference>
<dbReference type="PANTHER" id="PTHR33121">
    <property type="entry name" value="CYCLIC DI-GMP PHOSPHODIESTERASE PDEF"/>
    <property type="match status" value="1"/>
</dbReference>
<accession>A0A1H4Y9R9</accession>
<dbReference type="InterPro" id="IPR001633">
    <property type="entry name" value="EAL_dom"/>
</dbReference>
<dbReference type="InterPro" id="IPR043128">
    <property type="entry name" value="Rev_trsase/Diguanyl_cyclase"/>
</dbReference>
<dbReference type="PANTHER" id="PTHR33121:SF71">
    <property type="entry name" value="OXYGEN SENSOR PROTEIN DOSP"/>
    <property type="match status" value="1"/>
</dbReference>
<dbReference type="GO" id="GO:0016020">
    <property type="term" value="C:membrane"/>
    <property type="evidence" value="ECO:0007669"/>
    <property type="project" value="InterPro"/>
</dbReference>
<dbReference type="InterPro" id="IPR029787">
    <property type="entry name" value="Nucleotide_cyclase"/>
</dbReference>
<feature type="domain" description="EAL" evidence="2">
    <location>
        <begin position="527"/>
        <end position="780"/>
    </location>
</feature>
<dbReference type="Gene3D" id="3.30.70.270">
    <property type="match status" value="1"/>
</dbReference>
<dbReference type="PROSITE" id="PS50885">
    <property type="entry name" value="HAMP"/>
    <property type="match status" value="1"/>
</dbReference>
<sequence>MTLRGKILGFFLLLLLAVMMLLLALVYRSTYQHTLSQVAGQLNFAHAVLSNELQSRRQAQSAMADLIAKDFTLLGEIADLIASPQQEAQSLSAALESFASRSQASFALVSAPEGLILAGTSGELLPGAQLPWNDLLDADDAQSKERLVVFGERVLHINATPIFAPRPNLMGWLLMAFELDDQATAQLARLSGADVALLDGSPGQYRVLASNLQALPRAELAGQLLTNAEGVFRFELQGLEQVALRAPLVNTSSELQVLLMRSLAAELADYQPLQWQLAAIFAIALLLAGLGALWIANTVSRPLSQMVDNVRRIASGDYQVAMQVPATQASGEVGLLAREFVAMQQGIAERETTISFLAYRDPLTELANRNRFVAELQQALTQCPPGAGVAVLLMDLDNFKDLNDTLGHDAGDQLLCQLAARLQTLLRPGEQLARLGGDEFALLISPCQPGWLIPAAEHYRAALHEPFAVRGISMTLNATIGIALYPDHGESAGSLLQHAEVAMYLGKQQRSPYALYRPELDRHSLLRLALMSELKGAVEGGQLSLYFQPKLNIRARSLYGVECLVRWIHPVHGFIPPDEFIPLAEQTGNVCALTRWVVRTAVAQSRAWQEQGLELKTAINISALDLADPGFAGFIAAQLAEHGVPPSALIVEITESAVMADPELAMGQLQELCELGVKLSIDDYGTGYSSMAQLKRLPVHELKIDKSFVLDLLSNPDDDIIVRSTIELGHNMGLKIVAEGVETEAILERLDQLGCDIAQGYLLSKPLPPAAFSSWLENCQWHLPATTTEGAARQPLPPGN</sequence>
<dbReference type="SMART" id="SM00304">
    <property type="entry name" value="HAMP"/>
    <property type="match status" value="1"/>
</dbReference>
<dbReference type="NCBIfam" id="TIGR00254">
    <property type="entry name" value="GGDEF"/>
    <property type="match status" value="1"/>
</dbReference>
<evidence type="ECO:0000259" key="3">
    <source>
        <dbReference type="PROSITE" id="PS50885"/>
    </source>
</evidence>
<dbReference type="InterPro" id="IPR050706">
    <property type="entry name" value="Cyclic-di-GMP_PDE-like"/>
</dbReference>
<dbReference type="STRING" id="53406.SAMN05421553_2116"/>
<gene>
    <name evidence="5" type="ORF">SAMN05421553_2116</name>
</gene>
<dbReference type="InterPro" id="IPR035919">
    <property type="entry name" value="EAL_sf"/>
</dbReference>
<dbReference type="EMBL" id="FNSC01000001">
    <property type="protein sequence ID" value="SED14742.1"/>
    <property type="molecule type" value="Genomic_DNA"/>
</dbReference>
<dbReference type="InterPro" id="IPR000160">
    <property type="entry name" value="GGDEF_dom"/>
</dbReference>
<feature type="domain" description="GGDEF" evidence="4">
    <location>
        <begin position="387"/>
        <end position="518"/>
    </location>
</feature>
<dbReference type="PROSITE" id="PS50887">
    <property type="entry name" value="GGDEF"/>
    <property type="match status" value="1"/>
</dbReference>
<dbReference type="AlphaFoldDB" id="A0A1H4Y9R9"/>
<feature type="domain" description="HAMP" evidence="3">
    <location>
        <begin position="297"/>
        <end position="352"/>
    </location>
</feature>
<evidence type="ECO:0000313" key="6">
    <source>
        <dbReference type="Proteomes" id="UP000242849"/>
    </source>
</evidence>
<dbReference type="RefSeq" id="WP_090380101.1">
    <property type="nucleotide sequence ID" value="NZ_CP156749.1"/>
</dbReference>
<dbReference type="SMART" id="SM00267">
    <property type="entry name" value="GGDEF"/>
    <property type="match status" value="1"/>
</dbReference>
<keyword evidence="1" id="KW-1133">Transmembrane helix</keyword>
<organism evidence="5 6">
    <name type="scientific">Pseudomonas anguilliseptica</name>
    <dbReference type="NCBI Taxonomy" id="53406"/>
    <lineage>
        <taxon>Bacteria</taxon>
        <taxon>Pseudomonadati</taxon>
        <taxon>Pseudomonadota</taxon>
        <taxon>Gammaproteobacteria</taxon>
        <taxon>Pseudomonadales</taxon>
        <taxon>Pseudomonadaceae</taxon>
        <taxon>Pseudomonas</taxon>
    </lineage>
</organism>
<dbReference type="SMART" id="SM00052">
    <property type="entry name" value="EAL"/>
    <property type="match status" value="1"/>
</dbReference>